<keyword evidence="2" id="KW-1133">Transmembrane helix</keyword>
<keyword evidence="4" id="KW-1185">Reference proteome</keyword>
<dbReference type="RefSeq" id="XP_026759603.2">
    <property type="nucleotide sequence ID" value="XM_026903802.3"/>
</dbReference>
<keyword evidence="3" id="KW-0732">Signal</keyword>
<feature type="region of interest" description="Disordered" evidence="1">
    <location>
        <begin position="272"/>
        <end position="393"/>
    </location>
</feature>
<dbReference type="PANTHER" id="PTHR16502">
    <property type="entry name" value="KERATINOCYTE-ASSOCIATED TRANSMEMBRANE PROTEIN 2"/>
    <property type="match status" value="1"/>
</dbReference>
<dbReference type="GeneID" id="113518807"/>
<feature type="transmembrane region" description="Helical" evidence="2">
    <location>
        <begin position="425"/>
        <end position="443"/>
    </location>
</feature>
<dbReference type="Pfam" id="PF17818">
    <property type="entry name" value="KCT2"/>
    <property type="match status" value="1"/>
</dbReference>
<dbReference type="AlphaFoldDB" id="A0A6J1WUE3"/>
<dbReference type="InterPro" id="IPR037645">
    <property type="entry name" value="KCT2"/>
</dbReference>
<reference evidence="5" key="1">
    <citation type="submission" date="2025-08" db="UniProtKB">
        <authorList>
            <consortium name="RefSeq"/>
        </authorList>
    </citation>
    <scope>IDENTIFICATION</scope>
    <source>
        <tissue evidence="5">Whole larvae</tissue>
    </source>
</reference>
<evidence type="ECO:0000256" key="2">
    <source>
        <dbReference type="SAM" id="Phobius"/>
    </source>
</evidence>
<dbReference type="PANTHER" id="PTHR16502:SF0">
    <property type="entry name" value="KERATINOCYTE-ASSOCIATED TRANSMEMBRANE PROTEIN 2"/>
    <property type="match status" value="1"/>
</dbReference>
<proteinExistence type="predicted"/>
<feature type="compositionally biased region" description="Basic and acidic residues" evidence="1">
    <location>
        <begin position="377"/>
        <end position="388"/>
    </location>
</feature>
<evidence type="ECO:0000256" key="3">
    <source>
        <dbReference type="SAM" id="SignalP"/>
    </source>
</evidence>
<keyword evidence="2" id="KW-0472">Membrane</keyword>
<feature type="chain" id="PRO_5046609599" evidence="3">
    <location>
        <begin position="20"/>
        <end position="497"/>
    </location>
</feature>
<protein>
    <submittedName>
        <fullName evidence="5">Trans-Golgi network integral membrane protein TGN38-like isoform X1</fullName>
    </submittedName>
</protein>
<dbReference type="KEGG" id="gmw:113518807"/>
<accession>A0A6J1WUE3</accession>
<keyword evidence="2" id="KW-0812">Transmembrane</keyword>
<evidence type="ECO:0000313" key="4">
    <source>
        <dbReference type="Proteomes" id="UP001652740"/>
    </source>
</evidence>
<feature type="compositionally biased region" description="Basic and acidic residues" evidence="1">
    <location>
        <begin position="272"/>
        <end position="281"/>
    </location>
</feature>
<feature type="signal peptide" evidence="3">
    <location>
        <begin position="1"/>
        <end position="19"/>
    </location>
</feature>
<sequence length="497" mass="55587">MLRYVLALLIINSYSGSLGAPHNNSLSALLDALSKRCENHFVVAQIENQIQECNDSNHNMKRKFECLIFYDINNQLCTAISQSKINISEDYAEKVNKKYNVKNLCESAKRWTFSKLSDKYLTDVKLVFQNPMKCAAVCEVEDFSSDDSIFYCKYYNWGWEILNPQVTPTAQVNNVIKPVVGDTSATGLKLDETHVNNTDAQVKDITSSTKTSETKTELTPDKQNSIKTDEAVKDANTDYISHIPTVKTQVLDDISHIPEKADQIEDIQVVADNKKSDEKSTKSIAENGKNVAEDKPEDVPISVSGDQVNNAVIPQPDVKKGESANDLLNQLEIPKGDVKPNDADDYQGNDLDSEEGKEGLPDTQGNDDGDDPVLSDLDLKPVQDENKNTPKRIQSAINSFSADISQREFYPNSIPEDFTEDDDHFFPFFLTAIILVVLLYVLYHNKNKVSKVVLGLIVEGRQPGRRRNSRGHAYRRLDTLEQAMSGNLAAPPSKIIY</sequence>
<feature type="compositionally biased region" description="Acidic residues" evidence="1">
    <location>
        <begin position="343"/>
        <end position="353"/>
    </location>
</feature>
<organism evidence="4 5">
    <name type="scientific">Galleria mellonella</name>
    <name type="common">Greater wax moth</name>
    <dbReference type="NCBI Taxonomy" id="7137"/>
    <lineage>
        <taxon>Eukaryota</taxon>
        <taxon>Metazoa</taxon>
        <taxon>Ecdysozoa</taxon>
        <taxon>Arthropoda</taxon>
        <taxon>Hexapoda</taxon>
        <taxon>Insecta</taxon>
        <taxon>Pterygota</taxon>
        <taxon>Neoptera</taxon>
        <taxon>Endopterygota</taxon>
        <taxon>Lepidoptera</taxon>
        <taxon>Glossata</taxon>
        <taxon>Ditrysia</taxon>
        <taxon>Pyraloidea</taxon>
        <taxon>Pyralidae</taxon>
        <taxon>Galleriinae</taxon>
        <taxon>Galleria</taxon>
    </lineage>
</organism>
<dbReference type="Proteomes" id="UP001652740">
    <property type="component" value="Unplaced"/>
</dbReference>
<gene>
    <name evidence="5" type="primary">LOC113518807</name>
</gene>
<evidence type="ECO:0000256" key="1">
    <source>
        <dbReference type="SAM" id="MobiDB-lite"/>
    </source>
</evidence>
<name>A0A6J1WUE3_GALME</name>
<dbReference type="InParanoid" id="A0A6J1WUE3"/>
<evidence type="ECO:0000313" key="5">
    <source>
        <dbReference type="RefSeq" id="XP_026759603.2"/>
    </source>
</evidence>
<feature type="region of interest" description="Disordered" evidence="1">
    <location>
        <begin position="203"/>
        <end position="228"/>
    </location>
</feature>